<dbReference type="PANTHER" id="PTHR14324:SF3">
    <property type="entry name" value="CONDENSIN-2 COMPLEX SUBUNIT H2"/>
    <property type="match status" value="1"/>
</dbReference>
<feature type="region of interest" description="Disordered" evidence="7">
    <location>
        <begin position="205"/>
        <end position="308"/>
    </location>
</feature>
<evidence type="ECO:0000259" key="8">
    <source>
        <dbReference type="Pfam" id="PF06278"/>
    </source>
</evidence>
<dbReference type="RefSeq" id="XP_022963702.1">
    <property type="nucleotide sequence ID" value="XM_023107934.1"/>
</dbReference>
<dbReference type="InterPro" id="IPR031719">
    <property type="entry name" value="H2_M"/>
</dbReference>
<feature type="compositionally biased region" description="Polar residues" evidence="7">
    <location>
        <begin position="209"/>
        <end position="256"/>
    </location>
</feature>
<dbReference type="InterPro" id="IPR009378">
    <property type="entry name" value="H2_N"/>
</dbReference>
<dbReference type="GO" id="GO:0051306">
    <property type="term" value="P:mitotic sister chromatid separation"/>
    <property type="evidence" value="ECO:0007669"/>
    <property type="project" value="TreeGrafter"/>
</dbReference>
<evidence type="ECO:0000259" key="10">
    <source>
        <dbReference type="Pfam" id="PF16869"/>
    </source>
</evidence>
<dbReference type="AlphaFoldDB" id="A0A6J1HFY7"/>
<feature type="domain" description="Condensin II complex subunit H2 N-terminal" evidence="8">
    <location>
        <begin position="13"/>
        <end position="129"/>
    </location>
</feature>
<dbReference type="InterPro" id="IPR031737">
    <property type="entry name" value="CNDH2_C"/>
</dbReference>
<evidence type="ECO:0000256" key="1">
    <source>
        <dbReference type="ARBA" id="ARBA00004123"/>
    </source>
</evidence>
<comment type="subcellular location">
    <subcellularLocation>
        <location evidence="1">Nucleus</location>
    </subcellularLocation>
</comment>
<evidence type="ECO:0000256" key="7">
    <source>
        <dbReference type="SAM" id="MobiDB-lite"/>
    </source>
</evidence>
<dbReference type="InterPro" id="IPR023093">
    <property type="entry name" value="ScpA-like_C"/>
</dbReference>
<feature type="domain" description="Condensin-2 complex subunit H2 C-terminal" evidence="9">
    <location>
        <begin position="450"/>
        <end position="582"/>
    </location>
</feature>
<organism evidence="11 12">
    <name type="scientific">Cucurbita moschata</name>
    <name type="common">Winter crookneck squash</name>
    <name type="synonym">Cucurbita pepo var. moschata</name>
    <dbReference type="NCBI Taxonomy" id="3662"/>
    <lineage>
        <taxon>Eukaryota</taxon>
        <taxon>Viridiplantae</taxon>
        <taxon>Streptophyta</taxon>
        <taxon>Embryophyta</taxon>
        <taxon>Tracheophyta</taxon>
        <taxon>Spermatophyta</taxon>
        <taxon>Magnoliopsida</taxon>
        <taxon>eudicotyledons</taxon>
        <taxon>Gunneridae</taxon>
        <taxon>Pentapetalae</taxon>
        <taxon>rosids</taxon>
        <taxon>fabids</taxon>
        <taxon>Cucurbitales</taxon>
        <taxon>Cucurbitaceae</taxon>
        <taxon>Cucurbiteae</taxon>
        <taxon>Cucurbita</taxon>
    </lineage>
</organism>
<dbReference type="InterPro" id="IPR031739">
    <property type="entry name" value="Ncaph2"/>
</dbReference>
<evidence type="ECO:0000256" key="5">
    <source>
        <dbReference type="ARBA" id="ARBA00023242"/>
    </source>
</evidence>
<sequence length="649" mass="72787">MTSKSGGGGEADFHLLQPERDLRLNWEVDLAEKLESYLLQICSGEFQSGEDENHVSVNFAEAALLLQGSIQVYSRKVEYLYSLVLRVLEFLSEKRQQDNLEGTPTEAEHDGSHKLTEDENDLYWVSEDVAVDHKNTLESTKEDAWLHQTVKPPANLVVLEGDCLDSSGDNGELDSYLLATASDIFQDFILLDPCDAEAVQDFLNGGNKFGQSHNGGCRGSSTRRGYQSPSSRRSGGHMQKSSIGKTQCANNVQSTPSDPPFCDNFADENHEFDMDIGNSEPDDSNDSDSDSDDDDPWKPLNPHEPGNLKVKPFRKVKAFKKNYVNSVKHESVAALFPLAKLHGPISPEFAKIWEEQNHGFETHEESNSALLYEKLRNSLIYEGLRSCDSPYDVEDANIDNGFEDANSPDTDDPDNHYMDEDMCFGNEKHDASHFDNGEAYEPEIPDCQSTLEDLCRSHLDALLARFSETEKQTEMASRVSTWKQNIEHNMEEQEKHPPFDIHEYGKVIVEELSGEADKGGGVMSFSDVVEGQEKYNVARSFSALLQLVNNGDVELEKNGVHGESICYTSVNPFHVKLIPHKRFDKTQHQTSRKRPTSPDKSKNTLKGSRTRDLSQQNHKLPAKLGKVGGLKCSPEGKRRRRSRLVEPVD</sequence>
<comment type="similarity">
    <text evidence="2">Belongs to the CND2 H2 (condensin-2 subunit 2) family.</text>
</comment>
<dbReference type="PANTHER" id="PTHR14324">
    <property type="entry name" value="CONDENSIN-2 COMPLEX SUBUNIT H2"/>
    <property type="match status" value="1"/>
</dbReference>
<gene>
    <name evidence="12" type="primary">LOC111463928</name>
</gene>
<dbReference type="Gene3D" id="1.10.10.580">
    <property type="entry name" value="Structural maintenance of chromosome 1. Chain E"/>
    <property type="match status" value="1"/>
</dbReference>
<reference evidence="12" key="1">
    <citation type="submission" date="2025-08" db="UniProtKB">
        <authorList>
            <consortium name="RefSeq"/>
        </authorList>
    </citation>
    <scope>IDENTIFICATION</scope>
    <source>
        <tissue evidence="12">Young leaves</tissue>
    </source>
</reference>
<accession>A0A6J1HFY7</accession>
<dbReference type="Proteomes" id="UP000504609">
    <property type="component" value="Unplaced"/>
</dbReference>
<evidence type="ECO:0000313" key="11">
    <source>
        <dbReference type="Proteomes" id="UP000504609"/>
    </source>
</evidence>
<dbReference type="KEGG" id="cmos:111463928"/>
<dbReference type="GO" id="GO:0005634">
    <property type="term" value="C:nucleus"/>
    <property type="evidence" value="ECO:0007669"/>
    <property type="project" value="UniProtKB-SubCell"/>
</dbReference>
<dbReference type="Pfam" id="PF16869">
    <property type="entry name" value="CNDH2_M"/>
    <property type="match status" value="1"/>
</dbReference>
<evidence type="ECO:0000313" key="12">
    <source>
        <dbReference type="RefSeq" id="XP_022963702.1"/>
    </source>
</evidence>
<evidence type="ECO:0000256" key="2">
    <source>
        <dbReference type="ARBA" id="ARBA00007844"/>
    </source>
</evidence>
<feature type="domain" description="Condensin II complex subunit H2 middle" evidence="10">
    <location>
        <begin position="151"/>
        <end position="295"/>
    </location>
</feature>
<evidence type="ECO:0000256" key="4">
    <source>
        <dbReference type="ARBA" id="ARBA00023067"/>
    </source>
</evidence>
<dbReference type="GO" id="GO:0003682">
    <property type="term" value="F:chromatin binding"/>
    <property type="evidence" value="ECO:0007669"/>
    <property type="project" value="TreeGrafter"/>
</dbReference>
<evidence type="ECO:0000256" key="3">
    <source>
        <dbReference type="ARBA" id="ARBA00016903"/>
    </source>
</evidence>
<dbReference type="Pfam" id="PF16858">
    <property type="entry name" value="CNDH2_C"/>
    <property type="match status" value="1"/>
</dbReference>
<keyword evidence="11" id="KW-1185">Reference proteome</keyword>
<name>A0A6J1HFY7_CUCMO</name>
<dbReference type="GO" id="GO:0010032">
    <property type="term" value="P:meiotic chromosome condensation"/>
    <property type="evidence" value="ECO:0007669"/>
    <property type="project" value="TreeGrafter"/>
</dbReference>
<dbReference type="GO" id="GO:0000796">
    <property type="term" value="C:condensin complex"/>
    <property type="evidence" value="ECO:0007669"/>
    <property type="project" value="TreeGrafter"/>
</dbReference>
<protein>
    <recommendedName>
        <fullName evidence="3">Condensin-2 complex subunit H2</fullName>
    </recommendedName>
    <alternativeName>
        <fullName evidence="6">Non-SMC condensin II complex subunit H2</fullName>
    </alternativeName>
</protein>
<keyword evidence="4" id="KW-0226">DNA condensation</keyword>
<dbReference type="GeneID" id="111463928"/>
<keyword evidence="5" id="KW-0539">Nucleus</keyword>
<feature type="region of interest" description="Disordered" evidence="7">
    <location>
        <begin position="582"/>
        <end position="649"/>
    </location>
</feature>
<dbReference type="Pfam" id="PF06278">
    <property type="entry name" value="CNDH2_N"/>
    <property type="match status" value="1"/>
</dbReference>
<evidence type="ECO:0000259" key="9">
    <source>
        <dbReference type="Pfam" id="PF16858"/>
    </source>
</evidence>
<evidence type="ECO:0000256" key="6">
    <source>
        <dbReference type="ARBA" id="ARBA00030479"/>
    </source>
</evidence>
<proteinExistence type="inferred from homology"/>
<feature type="compositionally biased region" description="Acidic residues" evidence="7">
    <location>
        <begin position="280"/>
        <end position="295"/>
    </location>
</feature>